<dbReference type="SFLD" id="SFLDG00358">
    <property type="entry name" value="Main_(cytGST)"/>
    <property type="match status" value="1"/>
</dbReference>
<dbReference type="InterPro" id="IPR036249">
    <property type="entry name" value="Thioredoxin-like_sf"/>
</dbReference>
<accession>A0A540WV90</accession>
<dbReference type="RefSeq" id="WP_141645380.1">
    <property type="nucleotide sequence ID" value="NZ_VIFM01000120.1"/>
</dbReference>
<keyword evidence="5" id="KW-1185">Reference proteome</keyword>
<organism evidence="4 5">
    <name type="scientific">Myxococcus llanfairpwllgwyngyllgogerychwyrndrobwllllantysiliogogogochensis</name>
    <dbReference type="NCBI Taxonomy" id="2590453"/>
    <lineage>
        <taxon>Bacteria</taxon>
        <taxon>Pseudomonadati</taxon>
        <taxon>Myxococcota</taxon>
        <taxon>Myxococcia</taxon>
        <taxon>Myxococcales</taxon>
        <taxon>Cystobacterineae</taxon>
        <taxon>Myxococcaceae</taxon>
        <taxon>Myxococcus</taxon>
    </lineage>
</organism>
<evidence type="ECO:0000256" key="1">
    <source>
        <dbReference type="RuleBase" id="RU003494"/>
    </source>
</evidence>
<dbReference type="PANTHER" id="PTHR44051">
    <property type="entry name" value="GLUTATHIONE S-TRANSFERASE-RELATED"/>
    <property type="match status" value="1"/>
</dbReference>
<reference evidence="4 5" key="1">
    <citation type="submission" date="2019-06" db="EMBL/GenBank/DDBJ databases">
        <authorList>
            <person name="Livingstone P."/>
            <person name="Whitworth D."/>
        </authorList>
    </citation>
    <scope>NUCLEOTIDE SEQUENCE [LARGE SCALE GENOMIC DNA]</scope>
    <source>
        <strain evidence="4 5">AM401</strain>
    </source>
</reference>
<dbReference type="SUPFAM" id="SSF47616">
    <property type="entry name" value="GST C-terminal domain-like"/>
    <property type="match status" value="1"/>
</dbReference>
<sequence>MKLYFAPRTRATRARWLLEELGVPYELVKLDLARQENTAPAYLSVNPLGEVPVLVDGDVTLLGALAICLHLADLFPEKGLAPRMASAERGLYYQWMAFAEVSLEPVVMEFHGHARLPEERKAAARSNDDLAKLGTRLATLLDVIDEGLGGREFLVGHAFTAADVLMASILHLAHTLTLLDGHPRLVEYVKSHTRRPAVRTAVSG</sequence>
<dbReference type="InterPro" id="IPR004045">
    <property type="entry name" value="Glutathione_S-Trfase_N"/>
</dbReference>
<name>A0A540WV90_9BACT</name>
<dbReference type="SFLD" id="SFLDS00019">
    <property type="entry name" value="Glutathione_Transferase_(cytos"/>
    <property type="match status" value="1"/>
</dbReference>
<protein>
    <submittedName>
        <fullName evidence="4">Glutathione S-transferase family protein</fullName>
    </submittedName>
</protein>
<dbReference type="SFLD" id="SFLDG01150">
    <property type="entry name" value="Main.1:_Beta-like"/>
    <property type="match status" value="1"/>
</dbReference>
<keyword evidence="4" id="KW-0808">Transferase</keyword>
<dbReference type="SUPFAM" id="SSF52833">
    <property type="entry name" value="Thioredoxin-like"/>
    <property type="match status" value="1"/>
</dbReference>
<dbReference type="InterPro" id="IPR010987">
    <property type="entry name" value="Glutathione-S-Trfase_C-like"/>
</dbReference>
<evidence type="ECO:0000259" key="2">
    <source>
        <dbReference type="PROSITE" id="PS50404"/>
    </source>
</evidence>
<comment type="similarity">
    <text evidence="1">Belongs to the GST superfamily.</text>
</comment>
<dbReference type="InterPro" id="IPR004046">
    <property type="entry name" value="GST_C"/>
</dbReference>
<dbReference type="InterPro" id="IPR040079">
    <property type="entry name" value="Glutathione_S-Trfase"/>
</dbReference>
<dbReference type="PROSITE" id="PS50404">
    <property type="entry name" value="GST_NTER"/>
    <property type="match status" value="1"/>
</dbReference>
<dbReference type="GO" id="GO:0016740">
    <property type="term" value="F:transferase activity"/>
    <property type="evidence" value="ECO:0007669"/>
    <property type="project" value="UniProtKB-KW"/>
</dbReference>
<feature type="domain" description="GST C-terminal" evidence="3">
    <location>
        <begin position="85"/>
        <end position="204"/>
    </location>
</feature>
<dbReference type="AlphaFoldDB" id="A0A540WV90"/>
<dbReference type="Pfam" id="PF02798">
    <property type="entry name" value="GST_N"/>
    <property type="match status" value="1"/>
</dbReference>
<evidence type="ECO:0000313" key="5">
    <source>
        <dbReference type="Proteomes" id="UP000315369"/>
    </source>
</evidence>
<gene>
    <name evidence="4" type="ORF">FJV41_26675</name>
</gene>
<proteinExistence type="inferred from homology"/>
<dbReference type="CDD" id="cd03046">
    <property type="entry name" value="GST_N_GTT1_like"/>
    <property type="match status" value="1"/>
</dbReference>
<dbReference type="Gene3D" id="1.20.1050.10">
    <property type="match status" value="1"/>
</dbReference>
<evidence type="ECO:0000313" key="4">
    <source>
        <dbReference type="EMBL" id="TQF12906.1"/>
    </source>
</evidence>
<evidence type="ECO:0000259" key="3">
    <source>
        <dbReference type="PROSITE" id="PS50405"/>
    </source>
</evidence>
<comment type="caution">
    <text evidence="4">The sequence shown here is derived from an EMBL/GenBank/DDBJ whole genome shotgun (WGS) entry which is preliminary data.</text>
</comment>
<dbReference type="EMBL" id="VIFM01000120">
    <property type="protein sequence ID" value="TQF12906.1"/>
    <property type="molecule type" value="Genomic_DNA"/>
</dbReference>
<dbReference type="Proteomes" id="UP000315369">
    <property type="component" value="Unassembled WGS sequence"/>
</dbReference>
<dbReference type="PANTHER" id="PTHR44051:SF21">
    <property type="entry name" value="GLUTATHIONE S-TRANSFERASE FAMILY PROTEIN"/>
    <property type="match status" value="1"/>
</dbReference>
<dbReference type="OrthoDB" id="5740960at2"/>
<dbReference type="InterPro" id="IPR036282">
    <property type="entry name" value="Glutathione-S-Trfase_C_sf"/>
</dbReference>
<dbReference type="PROSITE" id="PS50405">
    <property type="entry name" value="GST_CTER"/>
    <property type="match status" value="1"/>
</dbReference>
<dbReference type="Pfam" id="PF00043">
    <property type="entry name" value="GST_C"/>
    <property type="match status" value="1"/>
</dbReference>
<dbReference type="Gene3D" id="3.40.30.10">
    <property type="entry name" value="Glutaredoxin"/>
    <property type="match status" value="1"/>
</dbReference>
<feature type="domain" description="GST N-terminal" evidence="2">
    <location>
        <begin position="1"/>
        <end position="79"/>
    </location>
</feature>